<dbReference type="Proteomes" id="UP000541558">
    <property type="component" value="Unassembled WGS sequence"/>
</dbReference>
<feature type="domain" description="F-box" evidence="1">
    <location>
        <begin position="37"/>
        <end position="92"/>
    </location>
</feature>
<evidence type="ECO:0000313" key="2">
    <source>
        <dbReference type="EMBL" id="KAF5341204.1"/>
    </source>
</evidence>
<gene>
    <name evidence="2" type="ORF">D9611_005900</name>
</gene>
<name>A0A8H5FLH7_9AGAR</name>
<comment type="caution">
    <text evidence="2">The sequence shown here is derived from an EMBL/GenBank/DDBJ whole genome shotgun (WGS) entry which is preliminary data.</text>
</comment>
<evidence type="ECO:0000313" key="3">
    <source>
        <dbReference type="Proteomes" id="UP000541558"/>
    </source>
</evidence>
<dbReference type="OrthoDB" id="3270987at2759"/>
<dbReference type="Gene3D" id="3.80.10.10">
    <property type="entry name" value="Ribonuclease Inhibitor"/>
    <property type="match status" value="1"/>
</dbReference>
<reference evidence="2 3" key="1">
    <citation type="journal article" date="2020" name="ISME J.">
        <title>Uncovering the hidden diversity of litter-decomposition mechanisms in mushroom-forming fungi.</title>
        <authorList>
            <person name="Floudas D."/>
            <person name="Bentzer J."/>
            <person name="Ahren D."/>
            <person name="Johansson T."/>
            <person name="Persson P."/>
            <person name="Tunlid A."/>
        </authorList>
    </citation>
    <scope>NUCLEOTIDE SEQUENCE [LARGE SCALE GENOMIC DNA]</scope>
    <source>
        <strain evidence="2 3">CBS 175.51</strain>
    </source>
</reference>
<sequence>MSLTIPPHETSGSREPVATNAITEDIGSMNLGREMASFPLMDLPHELVLEIFQFATVVHGKQANAVCPLFLGKICRSWRAVVFETCTFWREVNLIIDPHAFFTQISLLAEWTARAGGSPLSVSIIDPKNTLKLEASEEDLTCLLDLLQNLSPQTRSLDLEIPDFVYDRWVNRGLDDYSWPLLSNLALSTTMGSSDLSHPSDRLNFSSCPVLTSVTIKAFYHHYIYLPWRSLLHIHFDSVFCSEIHTALESCPLLQTLVSEEIVEDRDTFSAKTIDHRSLKQLTLELDKNQAGCDQCCRLLNSLRLPELRTLVLKLGLARPVRGFEFDIYPCISQSGCQLSELTIEGATLKEKVLVDCLRLLPTLHTLQLSNNTWLNAHEEFIGLGPTSLSLMMAAGPDGLLMLPNLKALTILGSLVGFSSKLVVELLASRWDTVEDDGTLAALQSVTIMPDLGHSNLGHMSPWRLEKDRQVSFEDWRRRGYSVMAE</sequence>
<protein>
    <recommendedName>
        <fullName evidence="1">F-box domain-containing protein</fullName>
    </recommendedName>
</protein>
<proteinExistence type="predicted"/>
<dbReference type="InterPro" id="IPR001810">
    <property type="entry name" value="F-box_dom"/>
</dbReference>
<dbReference type="InterPro" id="IPR032675">
    <property type="entry name" value="LRR_dom_sf"/>
</dbReference>
<keyword evidence="3" id="KW-1185">Reference proteome</keyword>
<dbReference type="PROSITE" id="PS50181">
    <property type="entry name" value="FBOX"/>
    <property type="match status" value="1"/>
</dbReference>
<accession>A0A8H5FLH7</accession>
<dbReference type="AlphaFoldDB" id="A0A8H5FLH7"/>
<evidence type="ECO:0000259" key="1">
    <source>
        <dbReference type="PROSITE" id="PS50181"/>
    </source>
</evidence>
<dbReference type="EMBL" id="JAACJK010000002">
    <property type="protein sequence ID" value="KAF5341204.1"/>
    <property type="molecule type" value="Genomic_DNA"/>
</dbReference>
<organism evidence="2 3">
    <name type="scientific">Ephemerocybe angulata</name>
    <dbReference type="NCBI Taxonomy" id="980116"/>
    <lineage>
        <taxon>Eukaryota</taxon>
        <taxon>Fungi</taxon>
        <taxon>Dikarya</taxon>
        <taxon>Basidiomycota</taxon>
        <taxon>Agaricomycotina</taxon>
        <taxon>Agaricomycetes</taxon>
        <taxon>Agaricomycetidae</taxon>
        <taxon>Agaricales</taxon>
        <taxon>Agaricineae</taxon>
        <taxon>Psathyrellaceae</taxon>
        <taxon>Ephemerocybe</taxon>
    </lineage>
</organism>